<evidence type="ECO:0000256" key="3">
    <source>
        <dbReference type="ARBA" id="ARBA00022516"/>
    </source>
</evidence>
<dbReference type="GO" id="GO:0016126">
    <property type="term" value="P:sterol biosynthetic process"/>
    <property type="evidence" value="ECO:0007669"/>
    <property type="project" value="UniProtKB-KW"/>
</dbReference>
<dbReference type="GO" id="GO:0047750">
    <property type="term" value="F:cholestenol delta-isomerase activity"/>
    <property type="evidence" value="ECO:0007669"/>
    <property type="project" value="InterPro"/>
</dbReference>
<dbReference type="PROSITE" id="PS51751">
    <property type="entry name" value="EXPERA"/>
    <property type="match status" value="1"/>
</dbReference>
<evidence type="ECO:0000259" key="15">
    <source>
        <dbReference type="PROSITE" id="PS51751"/>
    </source>
</evidence>
<protein>
    <recommendedName>
        <fullName evidence="15">EXPERA domain-containing protein</fullName>
    </recommendedName>
</protein>
<evidence type="ECO:0000256" key="13">
    <source>
        <dbReference type="PROSITE-ProRule" id="PRU01087"/>
    </source>
</evidence>
<evidence type="ECO:0000256" key="14">
    <source>
        <dbReference type="SAM" id="Phobius"/>
    </source>
</evidence>
<keyword evidence="3" id="KW-0444">Lipid biosynthesis</keyword>
<proteinExistence type="inferred from homology"/>
<feature type="domain" description="EXPERA" evidence="15">
    <location>
        <begin position="43"/>
        <end position="184"/>
    </location>
</feature>
<name>A0A7S2V6C8_9STRA</name>
<reference evidence="16" key="1">
    <citation type="submission" date="2021-01" db="EMBL/GenBank/DDBJ databases">
        <authorList>
            <person name="Corre E."/>
            <person name="Pelletier E."/>
            <person name="Niang G."/>
            <person name="Scheremetjew M."/>
            <person name="Finn R."/>
            <person name="Kale V."/>
            <person name="Holt S."/>
            <person name="Cochrane G."/>
            <person name="Meng A."/>
            <person name="Brown T."/>
            <person name="Cohen L."/>
        </authorList>
    </citation>
    <scope>NUCLEOTIDE SEQUENCE</scope>
    <source>
        <strain evidence="16">CCMP1661</strain>
    </source>
</reference>
<keyword evidence="6 13" id="KW-1133">Transmembrane helix</keyword>
<gene>
    <name evidence="16" type="ORF">FJAP1339_LOCUS9444</name>
</gene>
<keyword evidence="7" id="KW-0756">Sterol biosynthesis</keyword>
<evidence type="ECO:0000256" key="11">
    <source>
        <dbReference type="ARBA" id="ARBA00023221"/>
    </source>
</evidence>
<evidence type="ECO:0000256" key="9">
    <source>
        <dbReference type="ARBA" id="ARBA00023136"/>
    </source>
</evidence>
<keyword evidence="11" id="KW-0753">Steroid metabolism</keyword>
<dbReference type="InterPro" id="IPR007905">
    <property type="entry name" value="EBP"/>
</dbReference>
<evidence type="ECO:0000256" key="7">
    <source>
        <dbReference type="ARBA" id="ARBA00023011"/>
    </source>
</evidence>
<evidence type="ECO:0000256" key="12">
    <source>
        <dbReference type="ARBA" id="ARBA00023235"/>
    </source>
</evidence>
<keyword evidence="8" id="KW-0443">Lipid metabolism</keyword>
<sequence length="200" mass="22204">MKAPPVPSLGVLDWAYVLGGLAIGIALIFCLLYNTAGNYKGRVFTFVNFWFIMSGVIHSWIEFMFVFYRNSTIIGNGMDLYAAADFRYGRPLETGTAAMEAITALIDGPLCIAVAYAAIHGRGWRHPAQIVLCTMQMYGLLWFILHPLFSDEGMVGHFSSDPVLFWAIAVGMNAPWGIVPPFLFYESFVKISKAMKVKQG</sequence>
<evidence type="ECO:0000256" key="10">
    <source>
        <dbReference type="ARBA" id="ARBA00023166"/>
    </source>
</evidence>
<dbReference type="GO" id="GO:0000247">
    <property type="term" value="F:C-8 sterol isomerase activity"/>
    <property type="evidence" value="ECO:0007669"/>
    <property type="project" value="TreeGrafter"/>
</dbReference>
<keyword evidence="9 13" id="KW-0472">Membrane</keyword>
<feature type="transmembrane region" description="Helical" evidence="14">
    <location>
        <begin position="14"/>
        <end position="34"/>
    </location>
</feature>
<keyword evidence="12" id="KW-0413">Isomerase</keyword>
<dbReference type="EMBL" id="HBHR01018701">
    <property type="protein sequence ID" value="CAD9870064.1"/>
    <property type="molecule type" value="Transcribed_RNA"/>
</dbReference>
<evidence type="ECO:0000256" key="2">
    <source>
        <dbReference type="ARBA" id="ARBA00008337"/>
    </source>
</evidence>
<evidence type="ECO:0000313" key="16">
    <source>
        <dbReference type="EMBL" id="CAD9870064.1"/>
    </source>
</evidence>
<dbReference type="GO" id="GO:0004769">
    <property type="term" value="F:steroid Delta-isomerase activity"/>
    <property type="evidence" value="ECO:0007669"/>
    <property type="project" value="TreeGrafter"/>
</dbReference>
<feature type="transmembrane region" description="Helical" evidence="14">
    <location>
        <begin position="130"/>
        <end position="149"/>
    </location>
</feature>
<evidence type="ECO:0000256" key="1">
    <source>
        <dbReference type="ARBA" id="ARBA00004141"/>
    </source>
</evidence>
<feature type="transmembrane region" description="Helical" evidence="14">
    <location>
        <begin position="46"/>
        <end position="68"/>
    </location>
</feature>
<evidence type="ECO:0000256" key="8">
    <source>
        <dbReference type="ARBA" id="ARBA00023098"/>
    </source>
</evidence>
<keyword evidence="5" id="KW-0752">Steroid biosynthesis</keyword>
<keyword evidence="10" id="KW-1207">Sterol metabolism</keyword>
<accession>A0A7S2V6C8</accession>
<dbReference type="PANTHER" id="PTHR14207">
    <property type="entry name" value="STEROL ISOMERASE"/>
    <property type="match status" value="1"/>
</dbReference>
<dbReference type="Pfam" id="PF05241">
    <property type="entry name" value="EBP"/>
    <property type="match status" value="1"/>
</dbReference>
<feature type="transmembrane region" description="Helical" evidence="14">
    <location>
        <begin position="97"/>
        <end position="118"/>
    </location>
</feature>
<comment type="similarity">
    <text evidence="2">Belongs to the EBP family.</text>
</comment>
<dbReference type="PANTHER" id="PTHR14207:SF0">
    <property type="entry name" value="3-BETA-HYDROXYSTEROID-DELTA(8),DELTA(7)-ISOMERASE"/>
    <property type="match status" value="1"/>
</dbReference>
<keyword evidence="4 13" id="KW-0812">Transmembrane</keyword>
<dbReference type="GO" id="GO:0005783">
    <property type="term" value="C:endoplasmic reticulum"/>
    <property type="evidence" value="ECO:0007669"/>
    <property type="project" value="TreeGrafter"/>
</dbReference>
<dbReference type="InterPro" id="IPR033118">
    <property type="entry name" value="EXPERA"/>
</dbReference>
<dbReference type="AlphaFoldDB" id="A0A7S2V6C8"/>
<evidence type="ECO:0000256" key="5">
    <source>
        <dbReference type="ARBA" id="ARBA00022955"/>
    </source>
</evidence>
<evidence type="ECO:0000256" key="6">
    <source>
        <dbReference type="ARBA" id="ARBA00022989"/>
    </source>
</evidence>
<dbReference type="GO" id="GO:0016020">
    <property type="term" value="C:membrane"/>
    <property type="evidence" value="ECO:0007669"/>
    <property type="project" value="UniProtKB-SubCell"/>
</dbReference>
<comment type="subcellular location">
    <subcellularLocation>
        <location evidence="1">Membrane</location>
        <topology evidence="1">Multi-pass membrane protein</topology>
    </subcellularLocation>
</comment>
<evidence type="ECO:0000256" key="4">
    <source>
        <dbReference type="ARBA" id="ARBA00022692"/>
    </source>
</evidence>
<feature type="transmembrane region" description="Helical" evidence="14">
    <location>
        <begin position="164"/>
        <end position="185"/>
    </location>
</feature>
<organism evidence="16">
    <name type="scientific">Fibrocapsa japonica</name>
    <dbReference type="NCBI Taxonomy" id="94617"/>
    <lineage>
        <taxon>Eukaryota</taxon>
        <taxon>Sar</taxon>
        <taxon>Stramenopiles</taxon>
        <taxon>Ochrophyta</taxon>
        <taxon>Raphidophyceae</taxon>
        <taxon>Chattonellales</taxon>
        <taxon>Chattonellaceae</taxon>
        <taxon>Fibrocapsa</taxon>
    </lineage>
</organism>